<keyword evidence="3" id="KW-0520">NAD</keyword>
<dbReference type="Gene3D" id="3.40.50.720">
    <property type="entry name" value="NAD(P)-binding Rossmann-like Domain"/>
    <property type="match status" value="2"/>
</dbReference>
<evidence type="ECO:0000259" key="6">
    <source>
        <dbReference type="Pfam" id="PF02826"/>
    </source>
</evidence>
<comment type="similarity">
    <text evidence="1 4">Belongs to the D-isomer specific 2-hydroxyacid dehydrogenase family.</text>
</comment>
<evidence type="ECO:0000313" key="8">
    <source>
        <dbReference type="Proteomes" id="UP000254879"/>
    </source>
</evidence>
<dbReference type="InterPro" id="IPR050857">
    <property type="entry name" value="D-2-hydroxyacid_DH"/>
</dbReference>
<dbReference type="RefSeq" id="WP_115346265.1">
    <property type="nucleotide sequence ID" value="NZ_UGPG01000001.1"/>
</dbReference>
<reference evidence="7 8" key="1">
    <citation type="submission" date="2018-06" db="EMBL/GenBank/DDBJ databases">
        <authorList>
            <consortium name="Pathogen Informatics"/>
            <person name="Doyle S."/>
        </authorList>
    </citation>
    <scope>NUCLEOTIDE SEQUENCE [LARGE SCALE GENOMIC DNA]</scope>
    <source>
        <strain evidence="8">NCTC 10815</strain>
    </source>
</reference>
<dbReference type="SUPFAM" id="SSF51735">
    <property type="entry name" value="NAD(P)-binding Rossmann-fold domains"/>
    <property type="match status" value="1"/>
</dbReference>
<dbReference type="PANTHER" id="PTHR42789:SF1">
    <property type="entry name" value="D-ISOMER SPECIFIC 2-HYDROXYACID DEHYDROGENASE FAMILY PROTEIN (AFU_ORTHOLOGUE AFUA_6G10090)"/>
    <property type="match status" value="1"/>
</dbReference>
<dbReference type="EC" id="1.1.1.-" evidence="7"/>
<dbReference type="SUPFAM" id="SSF52283">
    <property type="entry name" value="Formate/glycerate dehydrogenase catalytic domain-like"/>
    <property type="match status" value="1"/>
</dbReference>
<keyword evidence="2 4" id="KW-0560">Oxidoreductase</keyword>
<accession>A0A378MFY9</accession>
<name>A0A378MFY9_LISGR</name>
<evidence type="ECO:0000256" key="4">
    <source>
        <dbReference type="RuleBase" id="RU003719"/>
    </source>
</evidence>
<dbReference type="AlphaFoldDB" id="A0A378MFY9"/>
<dbReference type="GO" id="GO:0051287">
    <property type="term" value="F:NAD binding"/>
    <property type="evidence" value="ECO:0007669"/>
    <property type="project" value="InterPro"/>
</dbReference>
<dbReference type="Pfam" id="PF02826">
    <property type="entry name" value="2-Hacid_dh_C"/>
    <property type="match status" value="1"/>
</dbReference>
<proteinExistence type="inferred from homology"/>
<evidence type="ECO:0000256" key="1">
    <source>
        <dbReference type="ARBA" id="ARBA00005854"/>
    </source>
</evidence>
<gene>
    <name evidence="7" type="ORF">NCTC10815_02664</name>
</gene>
<evidence type="ECO:0000256" key="2">
    <source>
        <dbReference type="ARBA" id="ARBA00023002"/>
    </source>
</evidence>
<sequence length="315" mass="33986">MAKIVIIGDILETNQQMLTDHELLFLERGTKSEVLRHTLKGVEAMIIPLSEKIDAAIIEAADSLKIIANIGAGFDNIDIEAAKQAGIVVTNTPAVSTAATADLTFGLLLDVARRISEGDRLLRTSPESFTGWATTYFLGTSLSGKTLGIIGLGKIGQAVAKRAKAFGMKIIYSGHHPKPAAEKFAAEFVSQETLIASSDFITIHAAYSEKLKHLFDEKAFAAMKNTAFLINAARGPIIGEAALLKALENKEIAGAALDVFEFEPKLSKQFKEFENVVLTPHIGNADTETRYQMTAMAIENVKAVLHGKEAENAVY</sequence>
<evidence type="ECO:0000313" key="7">
    <source>
        <dbReference type="EMBL" id="STY45289.1"/>
    </source>
</evidence>
<dbReference type="Proteomes" id="UP000254879">
    <property type="component" value="Unassembled WGS sequence"/>
</dbReference>
<dbReference type="PANTHER" id="PTHR42789">
    <property type="entry name" value="D-ISOMER SPECIFIC 2-HYDROXYACID DEHYDROGENASE FAMILY PROTEIN (AFU_ORTHOLOGUE AFUA_6G10090)"/>
    <property type="match status" value="1"/>
</dbReference>
<feature type="domain" description="D-isomer specific 2-hydroxyacid dehydrogenase catalytic" evidence="5">
    <location>
        <begin position="5"/>
        <end position="314"/>
    </location>
</feature>
<protein>
    <submittedName>
        <fullName evidence="7">2-hydroxyacid dehydrogenase SAV2305</fullName>
        <ecNumber evidence="7">1.1.1.-</ecNumber>
    </submittedName>
</protein>
<organism evidence="7 8">
    <name type="scientific">Listeria grayi</name>
    <name type="common">Listeria murrayi</name>
    <dbReference type="NCBI Taxonomy" id="1641"/>
    <lineage>
        <taxon>Bacteria</taxon>
        <taxon>Bacillati</taxon>
        <taxon>Bacillota</taxon>
        <taxon>Bacilli</taxon>
        <taxon>Bacillales</taxon>
        <taxon>Listeriaceae</taxon>
        <taxon>Listeria</taxon>
    </lineage>
</organism>
<dbReference type="GO" id="GO:0016616">
    <property type="term" value="F:oxidoreductase activity, acting on the CH-OH group of donors, NAD or NADP as acceptor"/>
    <property type="evidence" value="ECO:0007669"/>
    <property type="project" value="InterPro"/>
</dbReference>
<evidence type="ECO:0000256" key="3">
    <source>
        <dbReference type="ARBA" id="ARBA00023027"/>
    </source>
</evidence>
<evidence type="ECO:0000259" key="5">
    <source>
        <dbReference type="Pfam" id="PF00389"/>
    </source>
</evidence>
<dbReference type="InterPro" id="IPR006140">
    <property type="entry name" value="D-isomer_DH_NAD-bd"/>
</dbReference>
<dbReference type="Pfam" id="PF00389">
    <property type="entry name" value="2-Hacid_dh"/>
    <property type="match status" value="1"/>
</dbReference>
<feature type="domain" description="D-isomer specific 2-hydroxyacid dehydrogenase NAD-binding" evidence="6">
    <location>
        <begin position="105"/>
        <end position="283"/>
    </location>
</feature>
<dbReference type="EMBL" id="UGPG01000001">
    <property type="protein sequence ID" value="STY45289.1"/>
    <property type="molecule type" value="Genomic_DNA"/>
</dbReference>
<dbReference type="FunFam" id="3.40.50.720:FF:000203">
    <property type="entry name" value="D-3-phosphoglycerate dehydrogenase (SerA)"/>
    <property type="match status" value="1"/>
</dbReference>
<dbReference type="InterPro" id="IPR006139">
    <property type="entry name" value="D-isomer_2_OHA_DH_cat_dom"/>
</dbReference>
<dbReference type="InterPro" id="IPR036291">
    <property type="entry name" value="NAD(P)-bd_dom_sf"/>
</dbReference>